<dbReference type="Proteomes" id="UP000196475">
    <property type="component" value="Unassembled WGS sequence"/>
</dbReference>
<protein>
    <recommendedName>
        <fullName evidence="2">CRISPR type III-associated protein domain-containing protein</fullName>
    </recommendedName>
</protein>
<dbReference type="InterPro" id="IPR005537">
    <property type="entry name" value="RAMP_III_fam"/>
</dbReference>
<keyword evidence="1" id="KW-0051">Antiviral defense</keyword>
<accession>A0A1Y3PFS6</accession>
<dbReference type="PANTHER" id="PTHR35579:SF6">
    <property type="entry name" value="DUF324 DOMAIN-CONTAINING PROTEIN"/>
    <property type="match status" value="1"/>
</dbReference>
<evidence type="ECO:0000256" key="1">
    <source>
        <dbReference type="ARBA" id="ARBA00023118"/>
    </source>
</evidence>
<sequence>MAGKSTVQWHLKLRMPSPWLIKGGSDRATANASALTDLLGYPYIPASTIKGQLRHQHRLLSSIHPQLKNWETFFFGESGIRHGHLYITDATLTHPLHPEQLRQYRSRIAIDRKRKVVSDQALLTEEVIIPGIELGSELMCYVPPDQTASAAAILTLCILNIRSIGSSKSIGYGHLRFRYHDDQANPSPDDSTVQVVIDNCPWTYDRFLKAVRSTAELQNP</sequence>
<reference evidence="4" key="1">
    <citation type="submission" date="2016-06" db="EMBL/GenBank/DDBJ databases">
        <authorList>
            <person name="Nascimento L."/>
            <person name="Pereira R.V."/>
            <person name="Martins L.F."/>
            <person name="Quaggio R.B."/>
            <person name="Silva A.M."/>
            <person name="Setubal J.C."/>
        </authorList>
    </citation>
    <scope>NUCLEOTIDE SEQUENCE [LARGE SCALE GENOMIC DNA]</scope>
</reference>
<dbReference type="Pfam" id="PF03787">
    <property type="entry name" value="RAMPs"/>
    <property type="match status" value="1"/>
</dbReference>
<dbReference type="AlphaFoldDB" id="A0A1Y3PFS6"/>
<evidence type="ECO:0000313" key="3">
    <source>
        <dbReference type="EMBL" id="OUM86004.1"/>
    </source>
</evidence>
<dbReference type="CDD" id="cd09726">
    <property type="entry name" value="RAMP_I_III"/>
    <property type="match status" value="1"/>
</dbReference>
<organism evidence="3 4">
    <name type="scientific">Bacillus thermozeamaize</name>
    <dbReference type="NCBI Taxonomy" id="230954"/>
    <lineage>
        <taxon>Bacteria</taxon>
        <taxon>Bacillati</taxon>
        <taxon>Bacillota</taxon>
        <taxon>Bacilli</taxon>
        <taxon>Bacillales</taxon>
        <taxon>Bacillaceae</taxon>
        <taxon>Bacillus</taxon>
    </lineage>
</organism>
<dbReference type="InterPro" id="IPR052216">
    <property type="entry name" value="CRISPR_Csm3_endoribonuclease"/>
</dbReference>
<dbReference type="PANTHER" id="PTHR35579">
    <property type="entry name" value="CRISPR SYSTEM CMS ENDORIBONUCLEASE CSM3"/>
    <property type="match status" value="1"/>
</dbReference>
<feature type="domain" description="CRISPR type III-associated protein" evidence="2">
    <location>
        <begin position="13"/>
        <end position="175"/>
    </location>
</feature>
<proteinExistence type="predicted"/>
<comment type="caution">
    <text evidence="3">The sequence shown here is derived from an EMBL/GenBank/DDBJ whole genome shotgun (WGS) entry which is preliminary data.</text>
</comment>
<dbReference type="GO" id="GO:0051607">
    <property type="term" value="P:defense response to virus"/>
    <property type="evidence" value="ECO:0007669"/>
    <property type="project" value="UniProtKB-KW"/>
</dbReference>
<gene>
    <name evidence="3" type="ORF">BAA01_01170</name>
</gene>
<evidence type="ECO:0000313" key="4">
    <source>
        <dbReference type="Proteomes" id="UP000196475"/>
    </source>
</evidence>
<evidence type="ECO:0000259" key="2">
    <source>
        <dbReference type="Pfam" id="PF03787"/>
    </source>
</evidence>
<dbReference type="EMBL" id="LZRT01000094">
    <property type="protein sequence ID" value="OUM86004.1"/>
    <property type="molecule type" value="Genomic_DNA"/>
</dbReference>
<name>A0A1Y3PFS6_9BACI</name>